<name>A0A8I2Z1F0_VERLO</name>
<dbReference type="InterPro" id="IPR052195">
    <property type="entry name" value="Bact_Alkyl/Aryl-Sulfatase"/>
</dbReference>
<dbReference type="InterPro" id="IPR044097">
    <property type="entry name" value="Bds1/SdsA1_MBL-fold"/>
</dbReference>
<dbReference type="FunFam" id="1.25.40.880:FF:000001">
    <property type="entry name" value="SDS hydrolase SdsA1"/>
    <property type="match status" value="1"/>
</dbReference>
<reference evidence="7" key="1">
    <citation type="journal article" date="2021" name="Mol. Plant Pathol.">
        <title>A 20-kb lineage-specific genomic region tames virulence in pathogenic amphidiploid Verticillium longisporum.</title>
        <authorList>
            <person name="Harting R."/>
            <person name="Starke J."/>
            <person name="Kusch H."/>
            <person name="Poggeler S."/>
            <person name="Maurus I."/>
            <person name="Schluter R."/>
            <person name="Landesfeind M."/>
            <person name="Bulla I."/>
            <person name="Nowrousian M."/>
            <person name="de Jonge R."/>
            <person name="Stahlhut G."/>
            <person name="Hoff K.J."/>
            <person name="Asshauer K.P."/>
            <person name="Thurmer A."/>
            <person name="Stanke M."/>
            <person name="Daniel R."/>
            <person name="Morgenstern B."/>
            <person name="Thomma B.P.H.J."/>
            <person name="Kronstad J.W."/>
            <person name="Braus-Stromeyer S.A."/>
            <person name="Braus G.H."/>
        </authorList>
    </citation>
    <scope>NUCLEOTIDE SEQUENCE</scope>
    <source>
        <strain evidence="7">Vl32</strain>
    </source>
</reference>
<dbReference type="GO" id="GO:0046872">
    <property type="term" value="F:metal ion binding"/>
    <property type="evidence" value="ECO:0007669"/>
    <property type="project" value="UniProtKB-KW"/>
</dbReference>
<gene>
    <name evidence="7" type="ORF">HYQ45_018334</name>
</gene>
<dbReference type="InterPro" id="IPR001279">
    <property type="entry name" value="Metallo-B-lactamas"/>
</dbReference>
<dbReference type="Pfam" id="PF14863">
    <property type="entry name" value="Alkyl_sulf_dimr"/>
    <property type="match status" value="1"/>
</dbReference>
<sequence>MAAVLTCAEFSRTLERAQDVRPEMIAFPTVFKRYNTTPLILMRRSTHICNVIPSVLAFLGVKDNQSLIDTKKHQNSKFYNLLQESHKPDALALIMEHSKHATQFIIDQQEQNAERGFRGTHDPNIVKNDDEVVVWNNDSYKFLAGDSPDTANPSLWRQSQLTHMAGLYHVQGGIFQVRGLDLANTTFIEGDEGLIIIDPLTSEETGAAALALYQDHRGKDRAIKAIIYTHPHVDHFGGVKGFIKEEDVEKNGIMILAPEGFLEHAVSENVFTGTAMSRRAAYMYGAALKQGPRAQVGAGLGQTVSTGTVTLIAPNVDIKRTGEKKSIDGVEMVFQMAPDTEAPAEMLIYFPQFKALCAAEDATHTFHNLLTLRGAVVRDPHGWAKYLTESLDLFGGKAEVVFASHHWPTYGVEEVVSFLTLQRDLYAYVHDQTLRLLNKGYNGPEIAEMMTLPPALDKAWSTRGYYGSVNHNVKAIYQRYMGWFDGNPAHLWEHTPAERAKRYVELAGGMENIIAKGREAFDTGDFRWAAEVLNHAVFSDPTNSDARALLADVYEQLGYGSENGTWRNFFISGTTELRTGNFGTPTQTAAPDVMLQLTPEMLFDALAVQINGPEAWDKKLSIDVIITDAGVTYRLWLSNGALIYSTAQQLGSVDVTLTGTAKQLTTLAVYGPDPKALEKAGVKIDPINGGVKALNLLASILDPGDPSFNIITP</sequence>
<dbReference type="Pfam" id="PF00753">
    <property type="entry name" value="Lactamase_B"/>
    <property type="match status" value="1"/>
</dbReference>
<dbReference type="SMART" id="SM00849">
    <property type="entry name" value="Lactamase_B"/>
    <property type="match status" value="1"/>
</dbReference>
<evidence type="ECO:0000313" key="7">
    <source>
        <dbReference type="EMBL" id="KAG7106957.1"/>
    </source>
</evidence>
<evidence type="ECO:0000256" key="3">
    <source>
        <dbReference type="ARBA" id="ARBA00022801"/>
    </source>
</evidence>
<keyword evidence="3" id="KW-0378">Hydrolase</keyword>
<dbReference type="GO" id="GO:0018909">
    <property type="term" value="P:dodecyl sulfate metabolic process"/>
    <property type="evidence" value="ECO:0007669"/>
    <property type="project" value="InterPro"/>
</dbReference>
<evidence type="ECO:0000259" key="6">
    <source>
        <dbReference type="SMART" id="SM00849"/>
    </source>
</evidence>
<evidence type="ECO:0000256" key="2">
    <source>
        <dbReference type="ARBA" id="ARBA00022723"/>
    </source>
</evidence>
<evidence type="ECO:0000256" key="1">
    <source>
        <dbReference type="ARBA" id="ARBA00001947"/>
    </source>
</evidence>
<evidence type="ECO:0000313" key="8">
    <source>
        <dbReference type="Proteomes" id="UP000689129"/>
    </source>
</evidence>
<dbReference type="GO" id="GO:0046983">
    <property type="term" value="F:protein dimerization activity"/>
    <property type="evidence" value="ECO:0007669"/>
    <property type="project" value="InterPro"/>
</dbReference>
<evidence type="ECO:0000256" key="5">
    <source>
        <dbReference type="ARBA" id="ARBA00033751"/>
    </source>
</evidence>
<comment type="caution">
    <text evidence="7">The sequence shown here is derived from an EMBL/GenBank/DDBJ whole genome shotgun (WGS) entry which is preliminary data.</text>
</comment>
<dbReference type="OrthoDB" id="449487at2759"/>
<keyword evidence="4" id="KW-0862">Zinc</keyword>
<comment type="similarity">
    <text evidence="5">Belongs to the metallo-beta-lactamase superfamily. Type III sulfatase family.</text>
</comment>
<keyword evidence="2" id="KW-0479">Metal-binding</keyword>
<dbReference type="Proteomes" id="UP000689129">
    <property type="component" value="Unassembled WGS sequence"/>
</dbReference>
<protein>
    <submittedName>
        <fullName evidence="7">Alkyl/aryl-sulfatase BDS1 like protein</fullName>
    </submittedName>
</protein>
<organism evidence="7 8">
    <name type="scientific">Verticillium longisporum</name>
    <name type="common">Verticillium dahliae var. longisporum</name>
    <dbReference type="NCBI Taxonomy" id="100787"/>
    <lineage>
        <taxon>Eukaryota</taxon>
        <taxon>Fungi</taxon>
        <taxon>Dikarya</taxon>
        <taxon>Ascomycota</taxon>
        <taxon>Pezizomycotina</taxon>
        <taxon>Sordariomycetes</taxon>
        <taxon>Hypocreomycetidae</taxon>
        <taxon>Glomerellales</taxon>
        <taxon>Plectosphaerellaceae</taxon>
        <taxon>Verticillium</taxon>
    </lineage>
</organism>
<dbReference type="AlphaFoldDB" id="A0A8I2Z1F0"/>
<dbReference type="CDD" id="cd07710">
    <property type="entry name" value="arylsulfatase_Sdsa1-like_MBL-fold"/>
    <property type="match status" value="1"/>
</dbReference>
<evidence type="ECO:0000256" key="4">
    <source>
        <dbReference type="ARBA" id="ARBA00022833"/>
    </source>
</evidence>
<dbReference type="InterPro" id="IPR029228">
    <property type="entry name" value="Alkyl_sulf_dimr"/>
</dbReference>
<dbReference type="GO" id="GO:0018741">
    <property type="term" value="F:linear primary-alkylsulfatase activity"/>
    <property type="evidence" value="ECO:0007669"/>
    <property type="project" value="InterPro"/>
</dbReference>
<feature type="domain" description="Metallo-beta-lactamase" evidence="6">
    <location>
        <begin position="182"/>
        <end position="405"/>
    </location>
</feature>
<accession>A0A8I2Z1F0</accession>
<dbReference type="PANTHER" id="PTHR43223:SF1">
    <property type="entry name" value="ALKYL_ARYL-SULFATASE BDS1"/>
    <property type="match status" value="1"/>
</dbReference>
<dbReference type="InterPro" id="IPR029229">
    <property type="entry name" value="Alkyl_sulf_C"/>
</dbReference>
<dbReference type="FunFam" id="3.60.15.30:FF:000001">
    <property type="entry name" value="Alkyl/aryl-sulfatase BDS1"/>
    <property type="match status" value="1"/>
</dbReference>
<dbReference type="Pfam" id="PF14864">
    <property type="entry name" value="Alkyl_sulf_C"/>
    <property type="match status" value="1"/>
</dbReference>
<dbReference type="EMBL" id="JAEMWZ010000735">
    <property type="protein sequence ID" value="KAG7106957.1"/>
    <property type="molecule type" value="Genomic_DNA"/>
</dbReference>
<proteinExistence type="inferred from homology"/>
<dbReference type="PANTHER" id="PTHR43223">
    <property type="entry name" value="ALKYL/ARYL-SULFATASE"/>
    <property type="match status" value="1"/>
</dbReference>
<comment type="cofactor">
    <cofactor evidence="1">
        <name>Zn(2+)</name>
        <dbReference type="ChEBI" id="CHEBI:29105"/>
    </cofactor>
</comment>